<gene>
    <name evidence="1" type="ORF">NM203_24655</name>
</gene>
<name>A0ABT1MAX6_9MYCO</name>
<comment type="caution">
    <text evidence="1">The sequence shown here is derived from an EMBL/GenBank/DDBJ whole genome shotgun (WGS) entry which is preliminary data.</text>
</comment>
<keyword evidence="2" id="KW-1185">Reference proteome</keyword>
<proteinExistence type="predicted"/>
<dbReference type="Proteomes" id="UP001651690">
    <property type="component" value="Unassembled WGS sequence"/>
</dbReference>
<dbReference type="EMBL" id="JANDBD010000011">
    <property type="protein sequence ID" value="MCP9275384.1"/>
    <property type="molecule type" value="Genomic_DNA"/>
</dbReference>
<evidence type="ECO:0000313" key="1">
    <source>
        <dbReference type="EMBL" id="MCP9275384.1"/>
    </source>
</evidence>
<reference evidence="1 2" key="1">
    <citation type="submission" date="2022-06" db="EMBL/GenBank/DDBJ databases">
        <title>Mycolicibacterium sp. CAU 1645 isolated from seawater.</title>
        <authorList>
            <person name="Kim W."/>
        </authorList>
    </citation>
    <scope>NUCLEOTIDE SEQUENCE [LARGE SCALE GENOMIC DNA]</scope>
    <source>
        <strain evidence="1 2">CAU 1645</strain>
    </source>
</reference>
<sequence>MTSNDVYERLRALEQLVDHLYRQTGVPMPDLRALAQARASDRVRELLLSGNKLAAVKAYHEETGVDLAAARKFVDSLQIG</sequence>
<evidence type="ECO:0008006" key="3">
    <source>
        <dbReference type="Google" id="ProtNLM"/>
    </source>
</evidence>
<dbReference type="RefSeq" id="WP_255063211.1">
    <property type="nucleotide sequence ID" value="NZ_JANDBD010000011.1"/>
</dbReference>
<evidence type="ECO:0000313" key="2">
    <source>
        <dbReference type="Proteomes" id="UP001651690"/>
    </source>
</evidence>
<protein>
    <recommendedName>
        <fullName evidence="3">Ribosomal protein L7/L12 C-terminal domain-containing protein</fullName>
    </recommendedName>
</protein>
<accession>A0ABT1MAX6</accession>
<organism evidence="1 2">
    <name type="scientific">Mycolicibacterium arenosum</name>
    <dbReference type="NCBI Taxonomy" id="2952157"/>
    <lineage>
        <taxon>Bacteria</taxon>
        <taxon>Bacillati</taxon>
        <taxon>Actinomycetota</taxon>
        <taxon>Actinomycetes</taxon>
        <taxon>Mycobacteriales</taxon>
        <taxon>Mycobacteriaceae</taxon>
        <taxon>Mycolicibacterium</taxon>
    </lineage>
</organism>